<evidence type="ECO:0000259" key="2">
    <source>
        <dbReference type="Pfam" id="PF04809"/>
    </source>
</evidence>
<feature type="domain" description="HupH hydrogenase expression protein C-terminal" evidence="2">
    <location>
        <begin position="141"/>
        <end position="262"/>
    </location>
</feature>
<evidence type="ECO:0000256" key="1">
    <source>
        <dbReference type="ARBA" id="ARBA00010832"/>
    </source>
</evidence>
<dbReference type="RefSeq" id="WP_005436867.1">
    <property type="nucleotide sequence ID" value="NZ_JH815520.1"/>
</dbReference>
<protein>
    <recommendedName>
        <fullName evidence="2">HupH hydrogenase expression protein C-terminal domain-containing protein</fullName>
    </recommendedName>
</protein>
<comment type="caution">
    <text evidence="3">The sequence shown here is derived from an EMBL/GenBank/DDBJ whole genome shotgun (WGS) entry which is preliminary data.</text>
</comment>
<dbReference type="Pfam" id="PF04809">
    <property type="entry name" value="HupH_C"/>
    <property type="match status" value="1"/>
</dbReference>
<reference evidence="3 4" key="1">
    <citation type="submission" date="2012-05" db="EMBL/GenBank/DDBJ databases">
        <title>The Genome Sequence of Sutterella wadsworthensis 2_1_59BFAA.</title>
        <authorList>
            <consortium name="The Broad Institute Genome Sequencing Platform"/>
            <person name="Earl A."/>
            <person name="Ward D."/>
            <person name="Feldgarden M."/>
            <person name="Gevers D."/>
            <person name="Daigneault M."/>
            <person name="Strauss J."/>
            <person name="Allen-Vercoe E."/>
            <person name="Walker B."/>
            <person name="Young S.K."/>
            <person name="Zeng Q."/>
            <person name="Gargeya S."/>
            <person name="Fitzgerald M."/>
            <person name="Haas B."/>
            <person name="Abouelleil A."/>
            <person name="Alvarado L."/>
            <person name="Arachchi H.M."/>
            <person name="Berlin A.M."/>
            <person name="Chapman S.B."/>
            <person name="Goldberg J."/>
            <person name="Griggs A."/>
            <person name="Gujja S."/>
            <person name="Hansen M."/>
            <person name="Howarth C."/>
            <person name="Imamovic A."/>
            <person name="Larimer J."/>
            <person name="McCowen C."/>
            <person name="Montmayeur A."/>
            <person name="Murphy C."/>
            <person name="Neiman D."/>
            <person name="Pearson M."/>
            <person name="Priest M."/>
            <person name="Roberts A."/>
            <person name="Saif S."/>
            <person name="Shea T."/>
            <person name="Sisk P."/>
            <person name="Sykes S."/>
            <person name="Wortman J."/>
            <person name="Nusbaum C."/>
            <person name="Birren B."/>
        </authorList>
    </citation>
    <scope>NUCLEOTIDE SEQUENCE [LARGE SCALE GENOMIC DNA]</scope>
    <source>
        <strain evidence="3 4">2_1_59BFAA</strain>
    </source>
</reference>
<accession>K1JJG0</accession>
<evidence type="ECO:0000313" key="3">
    <source>
        <dbReference type="EMBL" id="EKB30276.1"/>
    </source>
</evidence>
<keyword evidence="4" id="KW-1185">Reference proteome</keyword>
<gene>
    <name evidence="3" type="ORF">HMPREF9465_02102</name>
</gene>
<comment type="similarity">
    <text evidence="1">Belongs to the HupH/HyaF family.</text>
</comment>
<dbReference type="Gene3D" id="3.30.1370.140">
    <property type="entry name" value="HupH hydrogenase expression protein, C-terminal domain"/>
    <property type="match status" value="2"/>
</dbReference>
<dbReference type="InterPro" id="IPR038527">
    <property type="entry name" value="HupH_C_sf"/>
</dbReference>
<dbReference type="HOGENOM" id="CLU_1004462_0_0_4"/>
<dbReference type="eggNOG" id="ENOG502ZWXX">
    <property type="taxonomic scope" value="Bacteria"/>
</dbReference>
<dbReference type="EMBL" id="ADMG01000047">
    <property type="protein sequence ID" value="EKB30276.1"/>
    <property type="molecule type" value="Genomic_DNA"/>
</dbReference>
<proteinExistence type="inferred from homology"/>
<dbReference type="PATRIC" id="fig|742823.3.peg.2109"/>
<evidence type="ECO:0000313" key="4">
    <source>
        <dbReference type="Proteomes" id="UP000005835"/>
    </source>
</evidence>
<sequence length="280" mass="30780">MSSLTLDGAGRWAEVPQLPPEVERAAARALVDFLREVEKAVLEAKAAGPEVLEELHRVWDFRSFDRAWLPFILPMLGSGEVRITLHDGLARMEETGIPALWRLQMGGHDSFILGRIPRCVWLAARSGEETVGTIVNNGSDVFAAPAILEELRAAQQKIDWSRLPESPAHMVELTKQPLSPGDSRAILSTLGTGDIRAEITGFAKSTINRTGVRGIWHTKMLNNAGKPLLDAYVCAVIPPEVASPCEAFDDTVERCREMVDWVEKDLERGAIGGEPVEEAR</sequence>
<dbReference type="InterPro" id="IPR006894">
    <property type="entry name" value="HupH_Hydgase_express_prot_C"/>
</dbReference>
<dbReference type="Proteomes" id="UP000005835">
    <property type="component" value="Unassembled WGS sequence"/>
</dbReference>
<dbReference type="OrthoDB" id="9155296at2"/>
<dbReference type="STRING" id="742823.HMPREF9465_02102"/>
<organism evidence="3 4">
    <name type="scientific">Sutterella wadsworthensis 2_1_59BFAA</name>
    <dbReference type="NCBI Taxonomy" id="742823"/>
    <lineage>
        <taxon>Bacteria</taxon>
        <taxon>Pseudomonadati</taxon>
        <taxon>Pseudomonadota</taxon>
        <taxon>Betaproteobacteria</taxon>
        <taxon>Burkholderiales</taxon>
        <taxon>Sutterellaceae</taxon>
        <taxon>Sutterella</taxon>
    </lineage>
</organism>
<name>K1JJG0_9BURK</name>
<dbReference type="AlphaFoldDB" id="K1JJG0"/>